<dbReference type="PANTHER" id="PTHR42852:SF13">
    <property type="entry name" value="PROTEIN DIPZ"/>
    <property type="match status" value="1"/>
</dbReference>
<name>A0A7T0BTS2_9BACT</name>
<dbReference type="GO" id="GO:0016491">
    <property type="term" value="F:oxidoreductase activity"/>
    <property type="evidence" value="ECO:0007669"/>
    <property type="project" value="InterPro"/>
</dbReference>
<evidence type="ECO:0000259" key="3">
    <source>
        <dbReference type="PROSITE" id="PS51352"/>
    </source>
</evidence>
<evidence type="ECO:0000313" key="5">
    <source>
        <dbReference type="Proteomes" id="UP000594688"/>
    </source>
</evidence>
<feature type="transmembrane region" description="Helical" evidence="2">
    <location>
        <begin position="23"/>
        <end position="39"/>
    </location>
</feature>
<dbReference type="InterPro" id="IPR000866">
    <property type="entry name" value="AhpC/TSA"/>
</dbReference>
<dbReference type="Proteomes" id="UP000594688">
    <property type="component" value="Chromosome"/>
</dbReference>
<accession>A0A7T0BTS2</accession>
<dbReference type="PANTHER" id="PTHR42852">
    <property type="entry name" value="THIOL:DISULFIDE INTERCHANGE PROTEIN DSBE"/>
    <property type="match status" value="1"/>
</dbReference>
<proteinExistence type="predicted"/>
<keyword evidence="1" id="KW-0676">Redox-active center</keyword>
<dbReference type="GO" id="GO:0016209">
    <property type="term" value="F:antioxidant activity"/>
    <property type="evidence" value="ECO:0007669"/>
    <property type="project" value="InterPro"/>
</dbReference>
<evidence type="ECO:0000313" key="4">
    <source>
        <dbReference type="EMBL" id="QPJ60763.1"/>
    </source>
</evidence>
<organism evidence="4 5">
    <name type="scientific">Candidatus Nitronauta litoralis</name>
    <dbReference type="NCBI Taxonomy" id="2705533"/>
    <lineage>
        <taxon>Bacteria</taxon>
        <taxon>Pseudomonadati</taxon>
        <taxon>Nitrospinota/Tectimicrobiota group</taxon>
        <taxon>Nitrospinota</taxon>
        <taxon>Nitrospinia</taxon>
        <taxon>Nitrospinales</taxon>
        <taxon>Nitrospinaceae</taxon>
        <taxon>Candidatus Nitronauta</taxon>
    </lineage>
</organism>
<dbReference type="KEGG" id="nli:G3M70_02205"/>
<dbReference type="PROSITE" id="PS00194">
    <property type="entry name" value="THIOREDOXIN_1"/>
    <property type="match status" value="1"/>
</dbReference>
<sequence length="188" mass="20702">MIDANCSTSIPDPAVKTRRPNRWVLSCFILVFCLIAGGFKSAHAGAGAKPAPRFVLPSLYGDPVRLDDFRGRYVLLNFWATWCGPCKVEMPSLETLYRKFQASKLAVVGVSNDMFGAQVVKPYVESQGLTFPVLLDPGSDVSNSFHVLSLPSTYLIDPDGNIIGEQSGAENWSSPETLQYFENLLKQH</sequence>
<reference evidence="4 5" key="1">
    <citation type="submission" date="2020-02" db="EMBL/GenBank/DDBJ databases">
        <title>Genomic and physiological characterization of two novel Nitrospinaceae genera.</title>
        <authorList>
            <person name="Mueller A.J."/>
            <person name="Jung M.-Y."/>
            <person name="Strachan C.R."/>
            <person name="Herbold C.W."/>
            <person name="Kirkegaard R.H."/>
            <person name="Daims H."/>
        </authorList>
    </citation>
    <scope>NUCLEOTIDE SEQUENCE [LARGE SCALE GENOMIC DNA]</scope>
    <source>
        <strain evidence="4">EB</strain>
    </source>
</reference>
<dbReference type="InterPro" id="IPR013766">
    <property type="entry name" value="Thioredoxin_domain"/>
</dbReference>
<dbReference type="InterPro" id="IPR017937">
    <property type="entry name" value="Thioredoxin_CS"/>
</dbReference>
<evidence type="ECO:0000256" key="2">
    <source>
        <dbReference type="SAM" id="Phobius"/>
    </source>
</evidence>
<dbReference type="CDD" id="cd02966">
    <property type="entry name" value="TlpA_like_family"/>
    <property type="match status" value="1"/>
</dbReference>
<dbReference type="Gene3D" id="3.40.30.10">
    <property type="entry name" value="Glutaredoxin"/>
    <property type="match status" value="1"/>
</dbReference>
<evidence type="ECO:0000256" key="1">
    <source>
        <dbReference type="ARBA" id="ARBA00023284"/>
    </source>
</evidence>
<dbReference type="Pfam" id="PF00578">
    <property type="entry name" value="AhpC-TSA"/>
    <property type="match status" value="1"/>
</dbReference>
<keyword evidence="2" id="KW-0472">Membrane</keyword>
<dbReference type="PROSITE" id="PS51352">
    <property type="entry name" value="THIOREDOXIN_2"/>
    <property type="match status" value="1"/>
</dbReference>
<feature type="domain" description="Thioredoxin" evidence="3">
    <location>
        <begin position="45"/>
        <end position="186"/>
    </location>
</feature>
<dbReference type="EMBL" id="CP048685">
    <property type="protein sequence ID" value="QPJ60763.1"/>
    <property type="molecule type" value="Genomic_DNA"/>
</dbReference>
<gene>
    <name evidence="4" type="ORF">G3M70_02205</name>
</gene>
<dbReference type="SUPFAM" id="SSF52833">
    <property type="entry name" value="Thioredoxin-like"/>
    <property type="match status" value="1"/>
</dbReference>
<dbReference type="InterPro" id="IPR050553">
    <property type="entry name" value="Thioredoxin_ResA/DsbE_sf"/>
</dbReference>
<dbReference type="InterPro" id="IPR036249">
    <property type="entry name" value="Thioredoxin-like_sf"/>
</dbReference>
<keyword evidence="2" id="KW-1133">Transmembrane helix</keyword>
<keyword evidence="2" id="KW-0812">Transmembrane</keyword>
<protein>
    <submittedName>
        <fullName evidence="4">TlpA family protein disulfide reductase</fullName>
    </submittedName>
</protein>
<dbReference type="AlphaFoldDB" id="A0A7T0BTS2"/>